<dbReference type="HAMAP" id="MF_01204">
    <property type="entry name" value="Oxidoreductase_RutE_HadB"/>
    <property type="match status" value="1"/>
</dbReference>
<dbReference type="GO" id="GO:0016491">
    <property type="term" value="F:oxidoreductase activity"/>
    <property type="evidence" value="ECO:0007669"/>
    <property type="project" value="UniProtKB-UniRule"/>
</dbReference>
<dbReference type="AlphaFoldDB" id="A0A0S3EVT9"/>
<dbReference type="Proteomes" id="UP000056968">
    <property type="component" value="Chromosome"/>
</dbReference>
<evidence type="ECO:0000259" key="6">
    <source>
        <dbReference type="Pfam" id="PF00881"/>
    </source>
</evidence>
<dbReference type="InterPro" id="IPR023936">
    <property type="entry name" value="RutE-like"/>
</dbReference>
<dbReference type="InterPro" id="IPR029479">
    <property type="entry name" value="Nitroreductase"/>
</dbReference>
<proteinExistence type="inferred from homology"/>
<evidence type="ECO:0000313" key="8">
    <source>
        <dbReference type="Proteomes" id="UP000056968"/>
    </source>
</evidence>
<reference evidence="7 8" key="1">
    <citation type="submission" date="2015-11" db="EMBL/GenBank/DDBJ databases">
        <title>A Two-component Flavoprotein Monooxygenase System MeaXY Responsible for para-Hydroxylation of 2-Methyl-6-ethylaniline and 2,6-Diethylaniline in Sphingobium baderi DE-13.</title>
        <authorList>
            <person name="Cheng M."/>
            <person name="Meng Q."/>
            <person name="Yang Y."/>
            <person name="Chu C."/>
            <person name="Yan X."/>
            <person name="He J."/>
            <person name="Li S."/>
        </authorList>
    </citation>
    <scope>NUCLEOTIDE SEQUENCE [LARGE SCALE GENOMIC DNA]</scope>
    <source>
        <strain evidence="7 8">DE-13</strain>
    </source>
</reference>
<keyword evidence="8" id="KW-1185">Reference proteome</keyword>
<dbReference type="PANTHER" id="PTHR43543:SF1">
    <property type="entry name" value="MALONIC SEMIALDEHYDE REDUCTASE RUTE-RELATED"/>
    <property type="match status" value="1"/>
</dbReference>
<dbReference type="OrthoDB" id="9784375at2"/>
<dbReference type="Gene3D" id="3.40.109.10">
    <property type="entry name" value="NADH Oxidase"/>
    <property type="match status" value="1"/>
</dbReference>
<dbReference type="EMBL" id="CP013264">
    <property type="protein sequence ID" value="ALR19515.1"/>
    <property type="molecule type" value="Genomic_DNA"/>
</dbReference>
<evidence type="ECO:0000256" key="1">
    <source>
        <dbReference type="ARBA" id="ARBA00022630"/>
    </source>
</evidence>
<gene>
    <name evidence="7" type="ORF">ATN00_03525</name>
</gene>
<organism evidence="7 8">
    <name type="scientific">Sphingobium baderi</name>
    <dbReference type="NCBI Taxonomy" id="1332080"/>
    <lineage>
        <taxon>Bacteria</taxon>
        <taxon>Pseudomonadati</taxon>
        <taxon>Pseudomonadota</taxon>
        <taxon>Alphaproteobacteria</taxon>
        <taxon>Sphingomonadales</taxon>
        <taxon>Sphingomonadaceae</taxon>
        <taxon>Sphingobium</taxon>
    </lineage>
</organism>
<evidence type="ECO:0000256" key="4">
    <source>
        <dbReference type="ARBA" id="ARBA00023002"/>
    </source>
</evidence>
<dbReference type="CDD" id="cd02148">
    <property type="entry name" value="RutE-like"/>
    <property type="match status" value="1"/>
</dbReference>
<comment type="similarity">
    <text evidence="5">Belongs to the nitroreductase family. HadB/RutE subfamily.</text>
</comment>
<accession>A0A0S3EVT9</accession>
<evidence type="ECO:0000256" key="5">
    <source>
        <dbReference type="HAMAP-Rule" id="MF_01204"/>
    </source>
</evidence>
<evidence type="ECO:0000256" key="3">
    <source>
        <dbReference type="ARBA" id="ARBA00022857"/>
    </source>
</evidence>
<sequence>MKGERALQLDGGALKQLFTEARTHNSWRQETLSPADFRAIYDLSKWGPTTANTNPARFLFVHTAEGKERLKPFVFPGNVDKVMSAPCTVIIAWDMAFHEKMPQLFPSRDMSATFAGKDALIAEVGFRSSTLQGAYFMMAARALGFDCGPMSGFDLEGVDRELLAERGWKSNFLCNIGHGTPEGLFPRNPRLDYEQACVEL</sequence>
<dbReference type="InterPro" id="IPR000415">
    <property type="entry name" value="Nitroreductase-like"/>
</dbReference>
<dbReference type="STRING" id="1332080.ATN00_03525"/>
<keyword evidence="3 5" id="KW-0521">NADP</keyword>
<evidence type="ECO:0000313" key="7">
    <source>
        <dbReference type="EMBL" id="ALR19515.1"/>
    </source>
</evidence>
<keyword evidence="4 5" id="KW-0560">Oxidoreductase</keyword>
<evidence type="ECO:0000256" key="2">
    <source>
        <dbReference type="ARBA" id="ARBA00022643"/>
    </source>
</evidence>
<keyword evidence="1 5" id="KW-0285">Flavoprotein</keyword>
<dbReference type="KEGG" id="sbd:ATN00_03525"/>
<feature type="domain" description="Nitroreductase" evidence="6">
    <location>
        <begin position="29"/>
        <end position="178"/>
    </location>
</feature>
<dbReference type="InterPro" id="IPR050461">
    <property type="entry name" value="Nitroreductase_HadB/RutE"/>
</dbReference>
<protein>
    <recommendedName>
        <fullName evidence="5">Putative NADH dehydrogenase/NAD(P)H nitroreductase ATN00_03525</fullName>
        <ecNumber evidence="5">1.-.-.-</ecNumber>
    </recommendedName>
</protein>
<dbReference type="Pfam" id="PF00881">
    <property type="entry name" value="Nitroreductase"/>
    <property type="match status" value="1"/>
</dbReference>
<keyword evidence="5" id="KW-0520">NAD</keyword>
<keyword evidence="2 5" id="KW-0288">FMN</keyword>
<dbReference type="SUPFAM" id="SSF55469">
    <property type="entry name" value="FMN-dependent nitroreductase-like"/>
    <property type="match status" value="1"/>
</dbReference>
<dbReference type="PANTHER" id="PTHR43543">
    <property type="entry name" value="MALONIC SEMIALDEHYDE REDUCTASE RUTE-RELATED"/>
    <property type="match status" value="1"/>
</dbReference>
<name>A0A0S3EVT9_9SPHN</name>
<dbReference type="NCBIfam" id="NF003768">
    <property type="entry name" value="PRK05365.1"/>
    <property type="match status" value="1"/>
</dbReference>
<comment type="cofactor">
    <cofactor evidence="5">
        <name>FMN</name>
        <dbReference type="ChEBI" id="CHEBI:58210"/>
    </cofactor>
</comment>
<dbReference type="RefSeq" id="WP_062062215.1">
    <property type="nucleotide sequence ID" value="NZ_CP013264.1"/>
</dbReference>
<dbReference type="EC" id="1.-.-.-" evidence="5"/>